<protein>
    <submittedName>
        <fullName evidence="1">Uncharacterized protein</fullName>
    </submittedName>
</protein>
<proteinExistence type="predicted"/>
<name>A0A5M9WYL4_PAEAM</name>
<dbReference type="RefSeq" id="WP_123066427.1">
    <property type="nucleotide sequence ID" value="NZ_RIAS01000016.1"/>
</dbReference>
<dbReference type="Proteomes" id="UP000323664">
    <property type="component" value="Unassembled WGS sequence"/>
</dbReference>
<sequence>MLTEYLYRTQEKIPITDGKVTINGESFELSDLVNSHSIQKDLAIFSL</sequence>
<reference evidence="1 2" key="1">
    <citation type="journal article" date="2019" name="J. Ind. Microbiol. Biotechnol.">
        <title>Paenibacillus amylolyticus 27C64 has a diverse set of carbohydrate-active enzymes and complete pectin deconstruction system.</title>
        <authorList>
            <person name="Keggi C."/>
            <person name="Doran-Peterson J."/>
        </authorList>
    </citation>
    <scope>NUCLEOTIDE SEQUENCE [LARGE SCALE GENOMIC DNA]</scope>
    <source>
        <strain evidence="1 2">27C64</strain>
    </source>
</reference>
<evidence type="ECO:0000313" key="1">
    <source>
        <dbReference type="EMBL" id="KAA8786736.1"/>
    </source>
</evidence>
<organism evidence="1 2">
    <name type="scientific">Paenibacillus amylolyticus</name>
    <dbReference type="NCBI Taxonomy" id="1451"/>
    <lineage>
        <taxon>Bacteria</taxon>
        <taxon>Bacillati</taxon>
        <taxon>Bacillota</taxon>
        <taxon>Bacilli</taxon>
        <taxon>Bacillales</taxon>
        <taxon>Paenibacillaceae</taxon>
        <taxon>Paenibacillus</taxon>
    </lineage>
</organism>
<evidence type="ECO:0000313" key="2">
    <source>
        <dbReference type="Proteomes" id="UP000323664"/>
    </source>
</evidence>
<dbReference type="EMBL" id="RIAS01000016">
    <property type="protein sequence ID" value="KAA8786736.1"/>
    <property type="molecule type" value="Genomic_DNA"/>
</dbReference>
<gene>
    <name evidence="1" type="ORF">EC604_23185</name>
</gene>
<dbReference type="AlphaFoldDB" id="A0A5M9WYL4"/>
<comment type="caution">
    <text evidence="1">The sequence shown here is derived from an EMBL/GenBank/DDBJ whole genome shotgun (WGS) entry which is preliminary data.</text>
</comment>
<accession>A0A5M9WYL4</accession>